<evidence type="ECO:0000256" key="1">
    <source>
        <dbReference type="ARBA" id="ARBA00006040"/>
    </source>
</evidence>
<organism evidence="13 14">
    <name type="scientific">Aphanomyces euteiches</name>
    <dbReference type="NCBI Taxonomy" id="100861"/>
    <lineage>
        <taxon>Eukaryota</taxon>
        <taxon>Sar</taxon>
        <taxon>Stramenopiles</taxon>
        <taxon>Oomycota</taxon>
        <taxon>Saprolegniomycetes</taxon>
        <taxon>Saprolegniales</taxon>
        <taxon>Verrucalvaceae</taxon>
        <taxon>Aphanomyces</taxon>
    </lineage>
</organism>
<comment type="catalytic activity">
    <reaction evidence="7">
        <text>Hydrolysis of oligopeptides, with broad specificity. Gly or Ala commonly occur as P1 or P1' residues, but more distant residues are also important, as is shown by the fact that Z-Gly-Pro-Gly-|-Gly-Pro-Ala is cleaved, but not Z-(Gly)(5).</text>
        <dbReference type="EC" id="3.4.24.70"/>
    </reaction>
</comment>
<dbReference type="SUPFAM" id="SSF55486">
    <property type="entry name" value="Metalloproteases ('zincins'), catalytic domain"/>
    <property type="match status" value="1"/>
</dbReference>
<name>A0A6G0XMR0_9STRA</name>
<protein>
    <recommendedName>
        <fullName evidence="8">oligopeptidase A</fullName>
        <ecNumber evidence="8">3.4.24.70</ecNumber>
    </recommendedName>
</protein>
<evidence type="ECO:0000259" key="12">
    <source>
        <dbReference type="Pfam" id="PF19310"/>
    </source>
</evidence>
<dbReference type="VEuPathDB" id="FungiDB:AeMF1_000917"/>
<dbReference type="AlphaFoldDB" id="A0A6G0XMR0"/>
<evidence type="ECO:0000256" key="3">
    <source>
        <dbReference type="ARBA" id="ARBA00022723"/>
    </source>
</evidence>
<dbReference type="GO" id="GO:0004222">
    <property type="term" value="F:metalloendopeptidase activity"/>
    <property type="evidence" value="ECO:0007669"/>
    <property type="project" value="UniProtKB-EC"/>
</dbReference>
<dbReference type="EC" id="3.4.24.70" evidence="8"/>
<dbReference type="GO" id="GO:0006518">
    <property type="term" value="P:peptide metabolic process"/>
    <property type="evidence" value="ECO:0007669"/>
    <property type="project" value="TreeGrafter"/>
</dbReference>
<proteinExistence type="inferred from homology"/>
<keyword evidence="3 9" id="KW-0479">Metal-binding</keyword>
<evidence type="ECO:0000256" key="6">
    <source>
        <dbReference type="ARBA" id="ARBA00023049"/>
    </source>
</evidence>
<dbReference type="InterPro" id="IPR024079">
    <property type="entry name" value="MetalloPept_cat_dom_sf"/>
</dbReference>
<feature type="domain" description="Oligopeptidase A N-terminal" evidence="12">
    <location>
        <begin position="99"/>
        <end position="224"/>
    </location>
</feature>
<evidence type="ECO:0000313" key="13">
    <source>
        <dbReference type="EMBL" id="KAF0741750.1"/>
    </source>
</evidence>
<dbReference type="PANTHER" id="PTHR11804:SF83">
    <property type="entry name" value="LD37516P"/>
    <property type="match status" value="1"/>
</dbReference>
<keyword evidence="4 9" id="KW-0378">Hydrolase</keyword>
<evidence type="ECO:0000313" key="14">
    <source>
        <dbReference type="Proteomes" id="UP000481153"/>
    </source>
</evidence>
<feature type="compositionally biased region" description="Polar residues" evidence="10">
    <location>
        <begin position="8"/>
        <end position="19"/>
    </location>
</feature>
<dbReference type="Gene3D" id="1.10.1370.40">
    <property type="match status" value="1"/>
</dbReference>
<feature type="domain" description="Peptidase M3A/M3B catalytic" evidence="11">
    <location>
        <begin position="305"/>
        <end position="767"/>
    </location>
</feature>
<sequence length="769" mass="87094">MSKRLTVNAPTTCQGQTRNPARARTLRDVRNQFPTHMGSVSQSLTHQMAAAVHHSRNLDLHRAQFVHGTMVNPLTRCVEDYALPPFAELRVSDIVPAVRTAIAELALDLNAIEDDLSCEDAEIQWESVMDRLEIIDDPLARLWNIVAHLGTVSNSPELREAKAEVQAEVLAIQSRRRQSVDIFHAMEALRASPEAQHFTTEQRRILDREIVEATLNGVALSGPAKEQFNAIDLRLQELIAIYEGNLIDEINSFEIIVTDKIELEGVSDSVLSLLAQNAVAAGYAAATTANGPWKLSLDMPSYTPVMSQCTNRALREKLYRANATRSGAGPYDNTPVLIEILHLRHEKANLLGYSTFAECRLVDRMAPSVAAVEAMLEELRKKCYPKAQAELKSLEELAAQHGHPTPLELWDIPFWTEQYRQQQHELDAEELKQYFPLHKVLKGLFELSEELFGIRVEAADGEEQTWHPDVRFFNFRALEQPGEPVIAQFYLDPYTRPSEKIEGGVFGAIASRSKTLRTEKAPVRRPVFCLIMNQRPPVGDTPSLMSFQDVEDLFHMFGYGLQVALTTANYTAASREGAIEWDAIEVPSLFFVSFVYRRDTFQRISGHYATGEPLPDETLDRLIASRQVMPATKLLGLLCKAERDMALHQHYDPLSAAETVFDVERRRIEKFTVMPPLPDDKFICSFTHVFISGYEVAYYSYIWSEMLSADAYLRFEEAADEQELRRIGREFRDTIFALLGIEHPMTAFKMFQGRLPSTRALLKHYGLDR</sequence>
<dbReference type="Gene3D" id="1.10.1370.10">
    <property type="entry name" value="Neurolysin, domain 3"/>
    <property type="match status" value="1"/>
</dbReference>
<evidence type="ECO:0000256" key="10">
    <source>
        <dbReference type="SAM" id="MobiDB-lite"/>
    </source>
</evidence>
<dbReference type="InterPro" id="IPR045090">
    <property type="entry name" value="Pept_M3A_M3B"/>
</dbReference>
<dbReference type="Pfam" id="PF19310">
    <property type="entry name" value="TOP_N"/>
    <property type="match status" value="1"/>
</dbReference>
<evidence type="ECO:0000256" key="2">
    <source>
        <dbReference type="ARBA" id="ARBA00022670"/>
    </source>
</evidence>
<dbReference type="InterPro" id="IPR034005">
    <property type="entry name" value="M3A_DCP"/>
</dbReference>
<evidence type="ECO:0000256" key="8">
    <source>
        <dbReference type="ARBA" id="ARBA00026100"/>
    </source>
</evidence>
<dbReference type="Gene3D" id="3.40.390.10">
    <property type="entry name" value="Collagenase (Catalytic Domain)"/>
    <property type="match status" value="1"/>
</dbReference>
<dbReference type="EMBL" id="VJMJ01000035">
    <property type="protein sequence ID" value="KAF0741750.1"/>
    <property type="molecule type" value="Genomic_DNA"/>
</dbReference>
<dbReference type="InterPro" id="IPR001567">
    <property type="entry name" value="Pept_M3A_M3B_dom"/>
</dbReference>
<dbReference type="GO" id="GO:0046872">
    <property type="term" value="F:metal ion binding"/>
    <property type="evidence" value="ECO:0007669"/>
    <property type="project" value="UniProtKB-UniRule"/>
</dbReference>
<reference evidence="13 14" key="1">
    <citation type="submission" date="2019-07" db="EMBL/GenBank/DDBJ databases">
        <title>Genomics analysis of Aphanomyces spp. identifies a new class of oomycete effector associated with host adaptation.</title>
        <authorList>
            <person name="Gaulin E."/>
        </authorList>
    </citation>
    <scope>NUCLEOTIDE SEQUENCE [LARGE SCALE GENOMIC DNA]</scope>
    <source>
        <strain evidence="13 14">ATCC 201684</strain>
    </source>
</reference>
<keyword evidence="6 9" id="KW-0482">Metalloprotease</keyword>
<dbReference type="PANTHER" id="PTHR11804">
    <property type="entry name" value="PROTEASE M3 THIMET OLIGOPEPTIDASE-RELATED"/>
    <property type="match status" value="1"/>
</dbReference>
<keyword evidence="14" id="KW-1185">Reference proteome</keyword>
<dbReference type="InterPro" id="IPR024077">
    <property type="entry name" value="Neurolysin/TOP_dom2"/>
</dbReference>
<gene>
    <name evidence="13" type="ORF">Ae201684_003120</name>
</gene>
<evidence type="ECO:0000256" key="5">
    <source>
        <dbReference type="ARBA" id="ARBA00022833"/>
    </source>
</evidence>
<keyword evidence="2 9" id="KW-0645">Protease</keyword>
<feature type="region of interest" description="Disordered" evidence="10">
    <location>
        <begin position="1"/>
        <end position="20"/>
    </location>
</feature>
<evidence type="ECO:0000256" key="9">
    <source>
        <dbReference type="RuleBase" id="RU003435"/>
    </source>
</evidence>
<dbReference type="GO" id="GO:0006508">
    <property type="term" value="P:proteolysis"/>
    <property type="evidence" value="ECO:0007669"/>
    <property type="project" value="UniProtKB-KW"/>
</dbReference>
<dbReference type="Pfam" id="PF01432">
    <property type="entry name" value="Peptidase_M3"/>
    <property type="match status" value="1"/>
</dbReference>
<evidence type="ECO:0000259" key="11">
    <source>
        <dbReference type="Pfam" id="PF01432"/>
    </source>
</evidence>
<keyword evidence="5 9" id="KW-0862">Zinc</keyword>
<comment type="similarity">
    <text evidence="1 9">Belongs to the peptidase M3 family.</text>
</comment>
<dbReference type="Proteomes" id="UP000481153">
    <property type="component" value="Unassembled WGS sequence"/>
</dbReference>
<dbReference type="InterPro" id="IPR045666">
    <property type="entry name" value="OpdA_N"/>
</dbReference>
<accession>A0A6G0XMR0</accession>
<evidence type="ECO:0000256" key="4">
    <source>
        <dbReference type="ARBA" id="ARBA00022801"/>
    </source>
</evidence>
<dbReference type="CDD" id="cd06456">
    <property type="entry name" value="M3A_DCP"/>
    <property type="match status" value="1"/>
</dbReference>
<evidence type="ECO:0000256" key="7">
    <source>
        <dbReference type="ARBA" id="ARBA00024603"/>
    </source>
</evidence>
<comment type="caution">
    <text evidence="13">The sequence shown here is derived from an EMBL/GenBank/DDBJ whole genome shotgun (WGS) entry which is preliminary data.</text>
</comment>
<comment type="cofactor">
    <cofactor evidence="9">
        <name>Zn(2+)</name>
        <dbReference type="ChEBI" id="CHEBI:29105"/>
    </cofactor>
    <text evidence="9">Binds 1 zinc ion.</text>
</comment>